<dbReference type="EMBL" id="JAANNT010000001">
    <property type="protein sequence ID" value="NUV26883.1"/>
    <property type="molecule type" value="Genomic_DNA"/>
</dbReference>
<evidence type="ECO:0000313" key="6">
    <source>
        <dbReference type="Proteomes" id="UP000540128"/>
    </source>
</evidence>
<name>A0A7Y6C4L1_9ACTN</name>
<dbReference type="PANTHER" id="PTHR47514">
    <property type="entry name" value="TRANSKETOLASE N-TERMINAL SECTION-RELATED"/>
    <property type="match status" value="1"/>
</dbReference>
<gene>
    <name evidence="5" type="ORF">G6W59_00690</name>
</gene>
<keyword evidence="3" id="KW-0786">Thiamine pyrophosphate</keyword>
<dbReference type="Pfam" id="PF00456">
    <property type="entry name" value="Transketolase_N"/>
    <property type="match status" value="1"/>
</dbReference>
<comment type="similarity">
    <text evidence="2">Belongs to the transketolase family.</text>
</comment>
<comment type="caution">
    <text evidence="5">The sequence shown here is derived from an EMBL/GenBank/DDBJ whole genome shotgun (WGS) entry which is preliminary data.</text>
</comment>
<feature type="domain" description="Transketolase N-terminal" evidence="4">
    <location>
        <begin position="25"/>
        <end position="217"/>
    </location>
</feature>
<evidence type="ECO:0000256" key="2">
    <source>
        <dbReference type="ARBA" id="ARBA00007131"/>
    </source>
</evidence>
<evidence type="ECO:0000256" key="3">
    <source>
        <dbReference type="ARBA" id="ARBA00023052"/>
    </source>
</evidence>
<evidence type="ECO:0000259" key="4">
    <source>
        <dbReference type="Pfam" id="PF00456"/>
    </source>
</evidence>
<keyword evidence="6" id="KW-1185">Reference proteome</keyword>
<reference evidence="5 6" key="1">
    <citation type="submission" date="2020-03" db="EMBL/GenBank/DDBJ databases">
        <title>Complete genome sequence of sixteen Streptomyces strains facilitates identification of candidate genes involved in plant growth-promotion in grain legumes and cereals.</title>
        <authorList>
            <person name="Gopalakrishnan S."/>
            <person name="Thakur V."/>
            <person name="Saxena R."/>
            <person name="Vadlamudi S."/>
            <person name="Purohit S."/>
            <person name="Kumar V."/>
            <person name="Rathore A."/>
            <person name="Chitikineni A."/>
            <person name="Varshney R.K."/>
        </authorList>
    </citation>
    <scope>NUCLEOTIDE SEQUENCE [LARGE SCALE GENOMIC DNA]</scope>
    <source>
        <strain evidence="5 6">KAI-180</strain>
    </source>
</reference>
<protein>
    <submittedName>
        <fullName evidence="5">Transketolase</fullName>
    </submittedName>
</protein>
<dbReference type="SUPFAM" id="SSF52518">
    <property type="entry name" value="Thiamin diphosphate-binding fold (THDP-binding)"/>
    <property type="match status" value="1"/>
</dbReference>
<accession>A0A7Y6C4L1</accession>
<evidence type="ECO:0000256" key="1">
    <source>
        <dbReference type="ARBA" id="ARBA00001964"/>
    </source>
</evidence>
<dbReference type="PANTHER" id="PTHR47514:SF1">
    <property type="entry name" value="TRANSKETOLASE N-TERMINAL SECTION-RELATED"/>
    <property type="match status" value="1"/>
</dbReference>
<dbReference type="InterPro" id="IPR005474">
    <property type="entry name" value="Transketolase_N"/>
</dbReference>
<dbReference type="RefSeq" id="WP_175458039.1">
    <property type="nucleotide sequence ID" value="NZ_JAANNT010000001.1"/>
</dbReference>
<dbReference type="InterPro" id="IPR029061">
    <property type="entry name" value="THDP-binding"/>
</dbReference>
<evidence type="ECO:0000313" key="5">
    <source>
        <dbReference type="EMBL" id="NUV26883.1"/>
    </source>
</evidence>
<dbReference type="Gene3D" id="3.40.50.970">
    <property type="match status" value="1"/>
</dbReference>
<dbReference type="AlphaFoldDB" id="A0A7Y6C4L1"/>
<organism evidence="5 6">
    <name type="scientific">Streptomyces odorifer</name>
    <dbReference type="NCBI Taxonomy" id="53450"/>
    <lineage>
        <taxon>Bacteria</taxon>
        <taxon>Bacillati</taxon>
        <taxon>Actinomycetota</taxon>
        <taxon>Actinomycetes</taxon>
        <taxon>Kitasatosporales</taxon>
        <taxon>Streptomycetaceae</taxon>
        <taxon>Streptomyces</taxon>
        <taxon>Streptomyces albidoflavus group</taxon>
    </lineage>
</organism>
<comment type="cofactor">
    <cofactor evidence="1">
        <name>thiamine diphosphate</name>
        <dbReference type="ChEBI" id="CHEBI:58937"/>
    </cofactor>
</comment>
<dbReference type="GO" id="GO:0000287">
    <property type="term" value="F:magnesium ion binding"/>
    <property type="evidence" value="ECO:0007669"/>
    <property type="project" value="UniProtKB-ARBA"/>
</dbReference>
<sequence>MTSITSGTTPSYADIPRLMSLQTGDEKHSAAATSTLDPLWVLYDRVLRVTPETAEDPGRDRFLLSKGHGPMAYYAVLAAHGFFPEAWLTGFGGFTSPLGHHPDRTLVPGVEIGSGSLGHGLPIGVGVALGLRAQGLTEPAVWVMTGDAELDEGSNDEAIAFAGLTGLESLHTVVVDNASASHAAPGHLAARFAVAGWSTETVDGHDHEALHRAFTAPHPGRPHVVVARVSR</sequence>
<dbReference type="Proteomes" id="UP000540128">
    <property type="component" value="Unassembled WGS sequence"/>
</dbReference>
<proteinExistence type="inferred from homology"/>